<protein>
    <submittedName>
        <fullName evidence="1">Uncharacterized protein</fullName>
    </submittedName>
</protein>
<reference evidence="1" key="1">
    <citation type="submission" date="2017-10" db="EMBL/GenBank/DDBJ databases">
        <title>Genome sequence of cellulolytic Lachnospiraceae bacterium XHS1971 isolated from hotspring sediment.</title>
        <authorList>
            <person name="Vasudevan G."/>
            <person name="Joshi A.J."/>
            <person name="Hivarkar S."/>
            <person name="Lanjekar V.B."/>
            <person name="Dhakephalkar P.K."/>
            <person name="Dagar S."/>
        </authorList>
    </citation>
    <scope>NUCLEOTIDE SEQUENCE</scope>
    <source>
        <strain evidence="1">XHS1971</strain>
    </source>
</reference>
<gene>
    <name evidence="1" type="ORF">CS063_16855</name>
</gene>
<proteinExistence type="predicted"/>
<name>A0AC61D6D4_9FIRM</name>
<comment type="caution">
    <text evidence="1">The sequence shown here is derived from an EMBL/GenBank/DDBJ whole genome shotgun (WGS) entry which is preliminary data.</text>
</comment>
<dbReference type="Proteomes" id="UP000224460">
    <property type="component" value="Unassembled WGS sequence"/>
</dbReference>
<accession>A0AC61D6D4</accession>
<keyword evidence="2" id="KW-1185">Reference proteome</keyword>
<sequence length="45" mass="5026">NYAGVFGLDNPIQLDLGVMWLSFQAHLNITLAGLWNLGLRPLLLF</sequence>
<dbReference type="EMBL" id="PEDL01000039">
    <property type="protein sequence ID" value="PHV69255.1"/>
    <property type="molecule type" value="Genomic_DNA"/>
</dbReference>
<evidence type="ECO:0000313" key="2">
    <source>
        <dbReference type="Proteomes" id="UP000224460"/>
    </source>
</evidence>
<organism evidence="1 2">
    <name type="scientific">Sporanaerobium hydrogeniformans</name>
    <dbReference type="NCBI Taxonomy" id="3072179"/>
    <lineage>
        <taxon>Bacteria</taxon>
        <taxon>Bacillati</taxon>
        <taxon>Bacillota</taxon>
        <taxon>Clostridia</taxon>
        <taxon>Lachnospirales</taxon>
        <taxon>Lachnospiraceae</taxon>
        <taxon>Sporanaerobium</taxon>
    </lineage>
</organism>
<feature type="non-terminal residue" evidence="1">
    <location>
        <position position="1"/>
    </location>
</feature>
<evidence type="ECO:0000313" key="1">
    <source>
        <dbReference type="EMBL" id="PHV69255.1"/>
    </source>
</evidence>